<name>A0A219B486_9SPHN</name>
<dbReference type="Pfam" id="PF04964">
    <property type="entry name" value="Flp_Fap"/>
    <property type="match status" value="1"/>
</dbReference>
<evidence type="ECO:0000313" key="3">
    <source>
        <dbReference type="Proteomes" id="UP000198462"/>
    </source>
</evidence>
<reference evidence="3" key="1">
    <citation type="submission" date="2017-05" db="EMBL/GenBank/DDBJ databases">
        <authorList>
            <person name="Lin X."/>
        </authorList>
    </citation>
    <scope>NUCLEOTIDE SEQUENCE [LARGE SCALE GENOMIC DNA]</scope>
    <source>
        <strain evidence="3">JLT2012</strain>
    </source>
</reference>
<feature type="transmembrane region" description="Helical" evidence="1">
    <location>
        <begin position="20"/>
        <end position="38"/>
    </location>
</feature>
<protein>
    <submittedName>
        <fullName evidence="2">Flp family type IVb pilin</fullName>
    </submittedName>
</protein>
<proteinExistence type="predicted"/>
<gene>
    <name evidence="2" type="ORF">B5C34_06680</name>
</gene>
<keyword evidence="1" id="KW-0472">Membrane</keyword>
<sequence length="58" mass="6185">MKPYLRNLRRDDSGATAIEYGLLAGLIAIAALSAFQAFGDGLGNMWGHVRDESTNAMG</sequence>
<accession>A0A219B486</accession>
<dbReference type="Proteomes" id="UP000198462">
    <property type="component" value="Unassembled WGS sequence"/>
</dbReference>
<evidence type="ECO:0000313" key="2">
    <source>
        <dbReference type="EMBL" id="OWV33177.1"/>
    </source>
</evidence>
<organism evidence="2 3">
    <name type="scientific">Pacificimonas flava</name>
    <dbReference type="NCBI Taxonomy" id="1234595"/>
    <lineage>
        <taxon>Bacteria</taxon>
        <taxon>Pseudomonadati</taxon>
        <taxon>Pseudomonadota</taxon>
        <taxon>Alphaproteobacteria</taxon>
        <taxon>Sphingomonadales</taxon>
        <taxon>Sphingosinicellaceae</taxon>
        <taxon>Pacificimonas</taxon>
    </lineage>
</organism>
<keyword evidence="3" id="KW-1185">Reference proteome</keyword>
<keyword evidence="1" id="KW-1133">Transmembrane helix</keyword>
<dbReference type="RefSeq" id="WP_088711964.1">
    <property type="nucleotide sequence ID" value="NZ_NFZT01000001.1"/>
</dbReference>
<keyword evidence="1" id="KW-0812">Transmembrane</keyword>
<dbReference type="AlphaFoldDB" id="A0A219B486"/>
<comment type="caution">
    <text evidence="2">The sequence shown here is derived from an EMBL/GenBank/DDBJ whole genome shotgun (WGS) entry which is preliminary data.</text>
</comment>
<dbReference type="InterPro" id="IPR007047">
    <property type="entry name" value="Flp_Fap"/>
</dbReference>
<evidence type="ECO:0000256" key="1">
    <source>
        <dbReference type="SAM" id="Phobius"/>
    </source>
</evidence>
<dbReference type="EMBL" id="NFZT01000001">
    <property type="protein sequence ID" value="OWV33177.1"/>
    <property type="molecule type" value="Genomic_DNA"/>
</dbReference>